<keyword evidence="3" id="KW-0560">Oxidoreductase</keyword>
<evidence type="ECO:0000256" key="1">
    <source>
        <dbReference type="ARBA" id="ARBA00022630"/>
    </source>
</evidence>
<dbReference type="SUPFAM" id="SSF47203">
    <property type="entry name" value="Acyl-CoA dehydrogenase C-terminal domain-like"/>
    <property type="match status" value="1"/>
</dbReference>
<dbReference type="EC" id="1.3.99.-" evidence="3"/>
<organism evidence="3 4">
    <name type="scientific">Escherichia coli</name>
    <dbReference type="NCBI Taxonomy" id="562"/>
    <lineage>
        <taxon>Bacteria</taxon>
        <taxon>Pseudomonadati</taxon>
        <taxon>Pseudomonadota</taxon>
        <taxon>Gammaproteobacteria</taxon>
        <taxon>Enterobacterales</taxon>
        <taxon>Enterobacteriaceae</taxon>
        <taxon>Escherichia</taxon>
    </lineage>
</organism>
<sequence length="84" mass="9717">MIAPWGSHAMMRRAFSLAIYHAHQRHVFGNPLIQQPLMRHVLSRMALQLEGQTALLFRLARAWDRRADAKEALWARLFTPAAKL</sequence>
<reference evidence="3 4" key="1">
    <citation type="submission" date="2018-06" db="EMBL/GenBank/DDBJ databases">
        <authorList>
            <consortium name="Pathogen Informatics"/>
            <person name="Doyle S."/>
        </authorList>
    </citation>
    <scope>NUCLEOTIDE SEQUENCE [LARGE SCALE GENOMIC DNA]</scope>
    <source>
        <strain evidence="3 4">NCTC11341</strain>
    </source>
</reference>
<dbReference type="InterPro" id="IPR036250">
    <property type="entry name" value="AcylCo_DH-like_C"/>
</dbReference>
<keyword evidence="1" id="KW-0285">Flavoprotein</keyword>
<dbReference type="EMBL" id="UGBT01000002">
    <property type="protein sequence ID" value="STH71452.1"/>
    <property type="molecule type" value="Genomic_DNA"/>
</dbReference>
<dbReference type="AlphaFoldDB" id="A0A376NZU3"/>
<name>A0A376NZU3_ECOLX</name>
<feature type="domain" description="Acyl-CoA dehydrogenase/oxidase C-terminal" evidence="2">
    <location>
        <begin position="6"/>
        <end position="76"/>
    </location>
</feature>
<dbReference type="PANTHER" id="PTHR42707:SF3">
    <property type="entry name" value="ACYL-COA DEHYDROGENASE AIDB-RELATED"/>
    <property type="match status" value="1"/>
</dbReference>
<accession>A0A376NZU3</accession>
<evidence type="ECO:0000313" key="4">
    <source>
        <dbReference type="Proteomes" id="UP000254428"/>
    </source>
</evidence>
<dbReference type="InterPro" id="IPR052904">
    <property type="entry name" value="Acyl-CoA_dehydrogenase-like"/>
</dbReference>
<dbReference type="Proteomes" id="UP000254428">
    <property type="component" value="Unassembled WGS sequence"/>
</dbReference>
<dbReference type="PANTHER" id="PTHR42707">
    <property type="entry name" value="ACYL-COA DEHYDROGENASE"/>
    <property type="match status" value="1"/>
</dbReference>
<gene>
    <name evidence="3" type="primary">aidB_2</name>
    <name evidence="3" type="ORF">NCTC11341_03081</name>
</gene>
<dbReference type="Gene3D" id="1.20.140.10">
    <property type="entry name" value="Butyryl-CoA Dehydrogenase, subunit A, domain 3"/>
    <property type="match status" value="1"/>
</dbReference>
<evidence type="ECO:0000259" key="2">
    <source>
        <dbReference type="Pfam" id="PF00441"/>
    </source>
</evidence>
<evidence type="ECO:0000313" key="3">
    <source>
        <dbReference type="EMBL" id="STH71452.1"/>
    </source>
</evidence>
<proteinExistence type="predicted"/>
<dbReference type="GO" id="GO:0003995">
    <property type="term" value="F:acyl-CoA dehydrogenase activity"/>
    <property type="evidence" value="ECO:0007669"/>
    <property type="project" value="TreeGrafter"/>
</dbReference>
<protein>
    <submittedName>
        <fullName evidence="3">Isovaleryl CoA dehydrogenase</fullName>
        <ecNumber evidence="3">1.3.99.-</ecNumber>
    </submittedName>
</protein>
<dbReference type="InterPro" id="IPR009075">
    <property type="entry name" value="AcylCo_DH/oxidase_C"/>
</dbReference>
<dbReference type="Pfam" id="PF00441">
    <property type="entry name" value="Acyl-CoA_dh_1"/>
    <property type="match status" value="1"/>
</dbReference>